<feature type="transmembrane region" description="Helical" evidence="1">
    <location>
        <begin position="178"/>
        <end position="200"/>
    </location>
</feature>
<evidence type="ECO:0000256" key="1">
    <source>
        <dbReference type="SAM" id="Phobius"/>
    </source>
</evidence>
<gene>
    <name evidence="2" type="ORF">D7003_15155</name>
</gene>
<keyword evidence="1" id="KW-0472">Membrane</keyword>
<keyword evidence="1" id="KW-0812">Transmembrane</keyword>
<feature type="transmembrane region" description="Helical" evidence="1">
    <location>
        <begin position="80"/>
        <end position="99"/>
    </location>
</feature>
<evidence type="ECO:0000313" key="2">
    <source>
        <dbReference type="EMBL" id="RNL51735.1"/>
    </source>
</evidence>
<dbReference type="OrthoDB" id="4923090at2"/>
<feature type="transmembrane region" description="Helical" evidence="1">
    <location>
        <begin position="212"/>
        <end position="237"/>
    </location>
</feature>
<feature type="transmembrane region" description="Helical" evidence="1">
    <location>
        <begin position="6"/>
        <end position="21"/>
    </location>
</feature>
<sequence>MNPLTVVPVSLMLILLGSLTFKRINTPVLGHQHALQGKASSIALSGIFLTLAYLLLLPPVYMGVESLMPLTNGTDLISKYFALVAVAFLGGHLSTAYGSPFARRWTVGAPGAAMLGIVATGLLGTLLAAKAPNPSPQLLDYAAQPSVRLNTWLVLAYVAYIVFPLIKPAYKDSRKNPLRVGRIASGLIAAGFALSLMRAFTYPVELSATGDATYLFMIVSYISTAFVVIGLALFAYARKNRAAQTELGSALSID</sequence>
<evidence type="ECO:0000313" key="3">
    <source>
        <dbReference type="Proteomes" id="UP000273807"/>
    </source>
</evidence>
<feature type="transmembrane region" description="Helical" evidence="1">
    <location>
        <begin position="42"/>
        <end position="60"/>
    </location>
</feature>
<organism evidence="2 3">
    <name type="scientific">Arthrobacter oryzae</name>
    <dbReference type="NCBI Taxonomy" id="409290"/>
    <lineage>
        <taxon>Bacteria</taxon>
        <taxon>Bacillati</taxon>
        <taxon>Actinomycetota</taxon>
        <taxon>Actinomycetes</taxon>
        <taxon>Micrococcales</taxon>
        <taxon>Micrococcaceae</taxon>
        <taxon>Arthrobacter</taxon>
    </lineage>
</organism>
<proteinExistence type="predicted"/>
<keyword evidence="3" id="KW-1185">Reference proteome</keyword>
<accession>A0A3N0BSC7</accession>
<dbReference type="AlphaFoldDB" id="A0A3N0BSC7"/>
<protein>
    <submittedName>
        <fullName evidence="2">Uncharacterized protein</fullName>
    </submittedName>
</protein>
<dbReference type="Proteomes" id="UP000273807">
    <property type="component" value="Unassembled WGS sequence"/>
</dbReference>
<dbReference type="EMBL" id="RBED01000122">
    <property type="protein sequence ID" value="RNL51735.1"/>
    <property type="molecule type" value="Genomic_DNA"/>
</dbReference>
<reference evidence="2 3" key="1">
    <citation type="submission" date="2018-10" db="EMBL/GenBank/DDBJ databases">
        <title>Genome sequencing of Arthrobacter oryzae TNB02.</title>
        <authorList>
            <person name="Cho Y.-J."/>
            <person name="Cho A."/>
            <person name="Kim O.-S."/>
        </authorList>
    </citation>
    <scope>NUCLEOTIDE SEQUENCE [LARGE SCALE GENOMIC DNA]</scope>
    <source>
        <strain evidence="2 3">TNB02</strain>
    </source>
</reference>
<comment type="caution">
    <text evidence="2">The sequence shown here is derived from an EMBL/GenBank/DDBJ whole genome shotgun (WGS) entry which is preliminary data.</text>
</comment>
<dbReference type="RefSeq" id="WP_123256257.1">
    <property type="nucleotide sequence ID" value="NZ_RBED01000122.1"/>
</dbReference>
<feature type="transmembrane region" description="Helical" evidence="1">
    <location>
        <begin position="149"/>
        <end position="166"/>
    </location>
</feature>
<feature type="transmembrane region" description="Helical" evidence="1">
    <location>
        <begin position="111"/>
        <end position="129"/>
    </location>
</feature>
<keyword evidence="1" id="KW-1133">Transmembrane helix</keyword>
<name>A0A3N0BSC7_9MICC</name>